<dbReference type="PANTHER" id="PTHR11214">
    <property type="entry name" value="BETA-1,3-N-ACETYLGLUCOSAMINYLTRANSFERASE"/>
    <property type="match status" value="1"/>
</dbReference>
<keyword evidence="16" id="KW-1185">Reference proteome</keyword>
<comment type="subcellular location">
    <subcellularLocation>
        <location evidence="2">Golgi apparatus membrane</location>
        <topology evidence="2">Single-pass type II membrane protein</topology>
    </subcellularLocation>
</comment>
<comment type="pathway">
    <text evidence="3">Protein modification; protein glycosylation.</text>
</comment>
<accession>A0AAD8IAA3</accession>
<keyword evidence="6" id="KW-0808">Transferase</keyword>
<dbReference type="InterPro" id="IPR013320">
    <property type="entry name" value="ConA-like_dom_sf"/>
</dbReference>
<evidence type="ECO:0000256" key="5">
    <source>
        <dbReference type="ARBA" id="ARBA00022676"/>
    </source>
</evidence>
<gene>
    <name evidence="15" type="ORF">POM88_028100</name>
</gene>
<feature type="transmembrane region" description="Helical" evidence="13">
    <location>
        <begin position="12"/>
        <end position="32"/>
    </location>
</feature>
<name>A0AAD8IAA3_9APIA</name>
<evidence type="ECO:0000313" key="15">
    <source>
        <dbReference type="EMBL" id="KAK1381356.1"/>
    </source>
</evidence>
<evidence type="ECO:0000256" key="8">
    <source>
        <dbReference type="ARBA" id="ARBA00022968"/>
    </source>
</evidence>
<keyword evidence="10" id="KW-0333">Golgi apparatus</keyword>
<dbReference type="GO" id="GO:1990714">
    <property type="term" value="F:hydroxyproline O-galactosyltransferase activity"/>
    <property type="evidence" value="ECO:0007669"/>
    <property type="project" value="TreeGrafter"/>
</dbReference>
<evidence type="ECO:0000256" key="1">
    <source>
        <dbReference type="ARBA" id="ARBA00001936"/>
    </source>
</evidence>
<dbReference type="FunFam" id="3.90.550.50:FF:000005">
    <property type="entry name" value="Hydroxyproline O-galactosyltransferase"/>
    <property type="match status" value="1"/>
</dbReference>
<dbReference type="PROSITE" id="PS51304">
    <property type="entry name" value="GALECTIN"/>
    <property type="match status" value="1"/>
</dbReference>
<evidence type="ECO:0000256" key="6">
    <source>
        <dbReference type="ARBA" id="ARBA00022679"/>
    </source>
</evidence>
<comment type="similarity">
    <text evidence="4">Belongs to the glycosyltransferase 31 family.</text>
</comment>
<dbReference type="Pfam" id="PF01762">
    <property type="entry name" value="Galactosyl_T"/>
    <property type="match status" value="1"/>
</dbReference>
<comment type="cofactor">
    <cofactor evidence="1">
        <name>Mn(2+)</name>
        <dbReference type="ChEBI" id="CHEBI:29035"/>
    </cofactor>
</comment>
<feature type="domain" description="Galectin" evidence="14">
    <location>
        <begin position="145"/>
        <end position="351"/>
    </location>
</feature>
<protein>
    <submittedName>
        <fullName evidence="15">Hydroxyproline O-galactosyltransferase GALT6-like</fullName>
    </submittedName>
</protein>
<dbReference type="Pfam" id="PF00337">
    <property type="entry name" value="Gal-bind_lectin"/>
    <property type="match status" value="1"/>
</dbReference>
<evidence type="ECO:0000256" key="4">
    <source>
        <dbReference type="ARBA" id="ARBA00008661"/>
    </source>
</evidence>
<dbReference type="InterPro" id="IPR002659">
    <property type="entry name" value="Glyco_trans_31"/>
</dbReference>
<reference evidence="15" key="2">
    <citation type="submission" date="2023-05" db="EMBL/GenBank/DDBJ databases">
        <authorList>
            <person name="Schelkunov M.I."/>
        </authorList>
    </citation>
    <scope>NUCLEOTIDE SEQUENCE</scope>
    <source>
        <strain evidence="15">Hsosn_3</strain>
        <tissue evidence="15">Leaf</tissue>
    </source>
</reference>
<keyword evidence="5" id="KW-0328">Glycosyltransferase</keyword>
<dbReference type="AlphaFoldDB" id="A0AAD8IAA3"/>
<evidence type="ECO:0000256" key="2">
    <source>
        <dbReference type="ARBA" id="ARBA00004323"/>
    </source>
</evidence>
<dbReference type="InterPro" id="IPR001079">
    <property type="entry name" value="Galectin_CRD"/>
</dbReference>
<keyword evidence="7 13" id="KW-0812">Transmembrane</keyword>
<keyword evidence="9 13" id="KW-1133">Transmembrane helix</keyword>
<evidence type="ECO:0000256" key="10">
    <source>
        <dbReference type="ARBA" id="ARBA00023034"/>
    </source>
</evidence>
<evidence type="ECO:0000256" key="11">
    <source>
        <dbReference type="ARBA" id="ARBA00023136"/>
    </source>
</evidence>
<evidence type="ECO:0000256" key="7">
    <source>
        <dbReference type="ARBA" id="ARBA00022692"/>
    </source>
</evidence>
<keyword evidence="12" id="KW-0464">Manganese</keyword>
<dbReference type="SMART" id="SM00908">
    <property type="entry name" value="Gal-bind_lectin"/>
    <property type="match status" value="1"/>
</dbReference>
<sequence>MKLCKNDTLASMNVFKLILMCVLFMYLIVITFEIPHIFQTGIGFVDTVFVDNSFRQTPKRFIKSVKKVSGLVLDEHAFEGISKNENFTELVEMARKAIVLGKNYWDEIVSGKVKFEFGEKIMGNDSVECPKSLSLSEFQVRRNSGMVFLQCGLGLGSYITVVGRPKKAHLVRYPKFGLRRGEEKMVSQFIIELQGLKAVEGEDPPKILHFNARLKGDWSRKPVIEQNTCYRRQWGSPWRCVGKMSKANEETVDGQVKCENWFQNDEDLSRKANISRWINRLMGRTKKVPNWPFPFVEDRMFVLTLYAGIEGFHVNVDGRHVTSYPYRGFTLEDATGLLIKEDVVVHSVFAASLPTTQLSFTPQRHLEWVPKWQAPPLFDSPVEVFVGILSAGNHFAERMAVRKSWMQHESIKSSNAVARFFVAMHKRKDINVVLMKEADFFGDIVIVPYMDNYDLVVLKTLAICEYGVRTVAAKYIFKCDDDTFVRLDAVVKEAKKARKDRSLYAGNINYNYKPFRHGKWAVTLEEWPDILYPPYANGPGYIISSDIASHVVSEFEKHRLRLFKMEDVSMGMWVNEFNKSRPVEYVHSLKFCQFGCIEGYYTAHYQSPGQMKCLWEKLQRRGKPQCCTSR</sequence>
<comment type="caution">
    <text evidence="15">The sequence shown here is derived from an EMBL/GenBank/DDBJ whole genome shotgun (WGS) entry which is preliminary data.</text>
</comment>
<keyword evidence="11 13" id="KW-0472">Membrane</keyword>
<evidence type="ECO:0000313" key="16">
    <source>
        <dbReference type="Proteomes" id="UP001237642"/>
    </source>
</evidence>
<proteinExistence type="inferred from homology"/>
<dbReference type="EMBL" id="JAUIZM010000006">
    <property type="protein sequence ID" value="KAK1381356.1"/>
    <property type="molecule type" value="Genomic_DNA"/>
</dbReference>
<dbReference type="GO" id="GO:0030246">
    <property type="term" value="F:carbohydrate binding"/>
    <property type="evidence" value="ECO:0007669"/>
    <property type="project" value="InterPro"/>
</dbReference>
<dbReference type="CDD" id="cd00070">
    <property type="entry name" value="GLECT"/>
    <property type="match status" value="1"/>
</dbReference>
<evidence type="ECO:0000259" key="14">
    <source>
        <dbReference type="PROSITE" id="PS51304"/>
    </source>
</evidence>
<dbReference type="GO" id="GO:0000139">
    <property type="term" value="C:Golgi membrane"/>
    <property type="evidence" value="ECO:0007669"/>
    <property type="project" value="UniProtKB-SubCell"/>
</dbReference>
<dbReference type="Gene3D" id="3.90.550.50">
    <property type="match status" value="1"/>
</dbReference>
<evidence type="ECO:0000256" key="3">
    <source>
        <dbReference type="ARBA" id="ARBA00004922"/>
    </source>
</evidence>
<evidence type="ECO:0000256" key="12">
    <source>
        <dbReference type="ARBA" id="ARBA00023211"/>
    </source>
</evidence>
<dbReference type="SUPFAM" id="SSF49899">
    <property type="entry name" value="Concanavalin A-like lectins/glucanases"/>
    <property type="match status" value="1"/>
</dbReference>
<keyword evidence="8" id="KW-0735">Signal-anchor</keyword>
<reference evidence="15" key="1">
    <citation type="submission" date="2023-02" db="EMBL/GenBank/DDBJ databases">
        <title>Genome of toxic invasive species Heracleum sosnowskyi carries increased number of genes despite the absence of recent whole-genome duplications.</title>
        <authorList>
            <person name="Schelkunov M."/>
            <person name="Shtratnikova V."/>
            <person name="Makarenko M."/>
            <person name="Klepikova A."/>
            <person name="Omelchenko D."/>
            <person name="Novikova G."/>
            <person name="Obukhova E."/>
            <person name="Bogdanov V."/>
            <person name="Penin A."/>
            <person name="Logacheva M."/>
        </authorList>
    </citation>
    <scope>NUCLEOTIDE SEQUENCE</scope>
    <source>
        <strain evidence="15">Hsosn_3</strain>
        <tissue evidence="15">Leaf</tissue>
    </source>
</reference>
<evidence type="ECO:0000256" key="9">
    <source>
        <dbReference type="ARBA" id="ARBA00022989"/>
    </source>
</evidence>
<organism evidence="15 16">
    <name type="scientific">Heracleum sosnowskyi</name>
    <dbReference type="NCBI Taxonomy" id="360622"/>
    <lineage>
        <taxon>Eukaryota</taxon>
        <taxon>Viridiplantae</taxon>
        <taxon>Streptophyta</taxon>
        <taxon>Embryophyta</taxon>
        <taxon>Tracheophyta</taxon>
        <taxon>Spermatophyta</taxon>
        <taxon>Magnoliopsida</taxon>
        <taxon>eudicotyledons</taxon>
        <taxon>Gunneridae</taxon>
        <taxon>Pentapetalae</taxon>
        <taxon>asterids</taxon>
        <taxon>campanulids</taxon>
        <taxon>Apiales</taxon>
        <taxon>Apiaceae</taxon>
        <taxon>Apioideae</taxon>
        <taxon>apioid superclade</taxon>
        <taxon>Tordylieae</taxon>
        <taxon>Tordyliinae</taxon>
        <taxon>Heracleum</taxon>
    </lineage>
</organism>
<dbReference type="Proteomes" id="UP001237642">
    <property type="component" value="Unassembled WGS sequence"/>
</dbReference>
<dbReference type="Gene3D" id="2.60.120.200">
    <property type="match status" value="1"/>
</dbReference>
<evidence type="ECO:0000256" key="13">
    <source>
        <dbReference type="SAM" id="Phobius"/>
    </source>
</evidence>
<dbReference type="PANTHER" id="PTHR11214:SF286">
    <property type="entry name" value="HYDROXYPROLINE O-GALACTOSYLTRANSFERASE GALT4"/>
    <property type="match status" value="1"/>
</dbReference>
<dbReference type="GO" id="GO:1901137">
    <property type="term" value="P:carbohydrate derivative biosynthetic process"/>
    <property type="evidence" value="ECO:0007669"/>
    <property type="project" value="UniProtKB-ARBA"/>
</dbReference>